<accession>A0A0C2DX61</accession>
<protein>
    <submittedName>
        <fullName evidence="5">Peptidase U32</fullName>
    </submittedName>
</protein>
<keyword evidence="1" id="KW-0645">Protease</keyword>
<dbReference type="InterPro" id="IPR051454">
    <property type="entry name" value="RNA/ubiquinone_mod_enzymes"/>
</dbReference>
<organism evidence="5 6">
    <name type="scientific">Geoalkalibacter ferrihydriticus DSM 17813</name>
    <dbReference type="NCBI Taxonomy" id="1121915"/>
    <lineage>
        <taxon>Bacteria</taxon>
        <taxon>Pseudomonadati</taxon>
        <taxon>Thermodesulfobacteriota</taxon>
        <taxon>Desulfuromonadia</taxon>
        <taxon>Desulfuromonadales</taxon>
        <taxon>Geoalkalibacteraceae</taxon>
        <taxon>Geoalkalibacter</taxon>
    </lineage>
</organism>
<dbReference type="PANTHER" id="PTHR30217:SF6">
    <property type="entry name" value="TRNA HYDROXYLATION PROTEIN P"/>
    <property type="match status" value="1"/>
</dbReference>
<dbReference type="Pfam" id="PF16325">
    <property type="entry name" value="Peptidase_U32_C"/>
    <property type="match status" value="1"/>
</dbReference>
<dbReference type="EMBL" id="JWJD01000001">
    <property type="protein sequence ID" value="KIH78049.1"/>
    <property type="molecule type" value="Genomic_DNA"/>
</dbReference>
<dbReference type="PANTHER" id="PTHR30217">
    <property type="entry name" value="PEPTIDASE U32 FAMILY"/>
    <property type="match status" value="1"/>
</dbReference>
<evidence type="ECO:0000256" key="1">
    <source>
        <dbReference type="ARBA" id="ARBA00022670"/>
    </source>
</evidence>
<feature type="domain" description="Peptidase family U32 C-terminal" evidence="4">
    <location>
        <begin position="320"/>
        <end position="397"/>
    </location>
</feature>
<dbReference type="AlphaFoldDB" id="A0A0C2DX61"/>
<name>A0A0C2DX61_9BACT</name>
<dbReference type="Gene3D" id="2.40.30.10">
    <property type="entry name" value="Translation factors"/>
    <property type="match status" value="1"/>
</dbReference>
<dbReference type="GO" id="GO:0006508">
    <property type="term" value="P:proteolysis"/>
    <property type="evidence" value="ECO:0007669"/>
    <property type="project" value="UniProtKB-KW"/>
</dbReference>
<evidence type="ECO:0000259" key="4">
    <source>
        <dbReference type="Pfam" id="PF16325"/>
    </source>
</evidence>
<keyword evidence="6" id="KW-1185">Reference proteome</keyword>
<proteinExistence type="inferred from homology"/>
<evidence type="ECO:0000313" key="6">
    <source>
        <dbReference type="Proteomes" id="UP000035068"/>
    </source>
</evidence>
<evidence type="ECO:0000256" key="3">
    <source>
        <dbReference type="ARBA" id="ARBA00038374"/>
    </source>
</evidence>
<gene>
    <name evidence="5" type="ORF">GFER_05530</name>
</gene>
<sequence length="406" mass="44591">MQKPELLAPAGDLEKLQTALRFGADAVYLGTARFGLRALAGNFDPDALRTARDLCRSQGKKIYLTLNAWLRPAEFPDFEALLEELRPLDLDAYIVGDPGVVAAVRRVDPKRALHLSTQANTTSAQGANFWAAAGIGRVNLARELSLDDIRLIRGQTACDLEVFVHGAMCVAWSGRCLLSAALTGREANRGLCAHPCRWRYALMEETRPGEFFPIEEDERGTYLFNSRDLCLVEHLPALVDAGVDSLKIEGRMKSVYYVAAVTRVYRAALDHYLADPAGYRPDPRWRAELDKVSHRPYGTGFLLGGVDAGVHDADSTYIRASDFVGVVRQEQGALAVQGRNRFLPGENLEVIGPNMRTEVFQVGEIQSLEGEILPAGQPNRLVRLNLPAGAQAGDLLRRPVRSEGLS</sequence>
<dbReference type="InterPro" id="IPR032525">
    <property type="entry name" value="Peptidase_U32_C"/>
</dbReference>
<dbReference type="PROSITE" id="PS01276">
    <property type="entry name" value="PEPTIDASE_U32"/>
    <property type="match status" value="1"/>
</dbReference>
<reference evidence="5 6" key="1">
    <citation type="submission" date="2014-12" db="EMBL/GenBank/DDBJ databases">
        <title>Genomes of Geoalkalibacter ferrihydriticus and Geoalkalibacter subterraneus, two haloalkaliphilic metal-reducing members of the Geobacteraceae.</title>
        <authorList>
            <person name="Badalamenti J.P."/>
            <person name="Torres C.I."/>
            <person name="Krajmalnik-Brown R."/>
            <person name="Bond D.R."/>
        </authorList>
    </citation>
    <scope>NUCLEOTIDE SEQUENCE [LARGE SCALE GENOMIC DNA]</scope>
    <source>
        <strain evidence="5 6">DSM 17813</strain>
    </source>
</reference>
<evidence type="ECO:0000256" key="2">
    <source>
        <dbReference type="ARBA" id="ARBA00022801"/>
    </source>
</evidence>
<comment type="caution">
    <text evidence="5">The sequence shown here is derived from an EMBL/GenBank/DDBJ whole genome shotgun (WGS) entry which is preliminary data.</text>
</comment>
<keyword evidence="2" id="KW-0378">Hydrolase</keyword>
<dbReference type="Pfam" id="PF01136">
    <property type="entry name" value="Peptidase_U32"/>
    <property type="match status" value="1"/>
</dbReference>
<dbReference type="InterPro" id="IPR001539">
    <property type="entry name" value="Peptidase_U32"/>
</dbReference>
<dbReference type="Proteomes" id="UP000035068">
    <property type="component" value="Unassembled WGS sequence"/>
</dbReference>
<evidence type="ECO:0000313" key="5">
    <source>
        <dbReference type="EMBL" id="KIH78049.1"/>
    </source>
</evidence>
<dbReference type="RefSeq" id="WP_040096787.1">
    <property type="nucleotide sequence ID" value="NZ_JWJD01000001.1"/>
</dbReference>
<comment type="similarity">
    <text evidence="3">Belongs to the peptidase U32 family.</text>
</comment>
<dbReference type="GO" id="GO:0008233">
    <property type="term" value="F:peptidase activity"/>
    <property type="evidence" value="ECO:0007669"/>
    <property type="project" value="UniProtKB-KW"/>
</dbReference>